<dbReference type="InterPro" id="IPR037066">
    <property type="entry name" value="Plug_dom_sf"/>
</dbReference>
<organism evidence="15 16">
    <name type="scientific">Pseudoduganella lurida</name>
    <dbReference type="NCBI Taxonomy" id="1036180"/>
    <lineage>
        <taxon>Bacteria</taxon>
        <taxon>Pseudomonadati</taxon>
        <taxon>Pseudomonadota</taxon>
        <taxon>Betaproteobacteria</taxon>
        <taxon>Burkholderiales</taxon>
        <taxon>Oxalobacteraceae</taxon>
        <taxon>Telluria group</taxon>
        <taxon>Pseudoduganella</taxon>
    </lineage>
</organism>
<dbReference type="SUPFAM" id="SSF56935">
    <property type="entry name" value="Porins"/>
    <property type="match status" value="1"/>
</dbReference>
<protein>
    <submittedName>
        <fullName evidence="15">Iron complex outermembrane receptor protein</fullName>
    </submittedName>
</protein>
<feature type="region of interest" description="Disordered" evidence="12">
    <location>
        <begin position="462"/>
        <end position="483"/>
    </location>
</feature>
<evidence type="ECO:0000256" key="11">
    <source>
        <dbReference type="RuleBase" id="RU003357"/>
    </source>
</evidence>
<keyword evidence="3 10" id="KW-0813">Transport</keyword>
<keyword evidence="7 10" id="KW-0472">Membrane</keyword>
<feature type="domain" description="TonB-dependent receptor-like beta-barrel" evidence="13">
    <location>
        <begin position="309"/>
        <end position="787"/>
    </location>
</feature>
<dbReference type="AlphaFoldDB" id="A0A562QZ94"/>
<dbReference type="Gene3D" id="2.40.170.20">
    <property type="entry name" value="TonB-dependent receptor, beta-barrel domain"/>
    <property type="match status" value="1"/>
</dbReference>
<comment type="similarity">
    <text evidence="2 10 11">Belongs to the TonB-dependent receptor family.</text>
</comment>
<evidence type="ECO:0000256" key="9">
    <source>
        <dbReference type="ARBA" id="ARBA00023237"/>
    </source>
</evidence>
<evidence type="ECO:0000256" key="8">
    <source>
        <dbReference type="ARBA" id="ARBA00023170"/>
    </source>
</evidence>
<dbReference type="Gene3D" id="2.170.130.10">
    <property type="entry name" value="TonB-dependent receptor, plug domain"/>
    <property type="match status" value="1"/>
</dbReference>
<evidence type="ECO:0000256" key="7">
    <source>
        <dbReference type="ARBA" id="ARBA00023136"/>
    </source>
</evidence>
<dbReference type="GO" id="GO:0009279">
    <property type="term" value="C:cell outer membrane"/>
    <property type="evidence" value="ECO:0007669"/>
    <property type="project" value="UniProtKB-SubCell"/>
</dbReference>
<dbReference type="OrthoDB" id="8530571at2"/>
<evidence type="ECO:0000259" key="13">
    <source>
        <dbReference type="Pfam" id="PF00593"/>
    </source>
</evidence>
<evidence type="ECO:0000313" key="16">
    <source>
        <dbReference type="Proteomes" id="UP000318431"/>
    </source>
</evidence>
<evidence type="ECO:0000313" key="15">
    <source>
        <dbReference type="EMBL" id="TWI62141.1"/>
    </source>
</evidence>
<dbReference type="PROSITE" id="PS52016">
    <property type="entry name" value="TONB_DEPENDENT_REC_3"/>
    <property type="match status" value="1"/>
</dbReference>
<reference evidence="15 16" key="1">
    <citation type="journal article" date="2015" name="Stand. Genomic Sci.">
        <title>Genomic Encyclopedia of Bacterial and Archaeal Type Strains, Phase III: the genomes of soil and plant-associated and newly described type strains.</title>
        <authorList>
            <person name="Whitman W.B."/>
            <person name="Woyke T."/>
            <person name="Klenk H.P."/>
            <person name="Zhou Y."/>
            <person name="Lilburn T.G."/>
            <person name="Beck B.J."/>
            <person name="De Vos P."/>
            <person name="Vandamme P."/>
            <person name="Eisen J.A."/>
            <person name="Garrity G."/>
            <person name="Hugenholtz P."/>
            <person name="Kyrpides N.C."/>
        </authorList>
    </citation>
    <scope>NUCLEOTIDE SEQUENCE [LARGE SCALE GENOMIC DNA]</scope>
    <source>
        <strain evidence="15 16">CGMCC 1.10822</strain>
    </source>
</reference>
<keyword evidence="6 11" id="KW-0798">TonB box</keyword>
<dbReference type="Pfam" id="PF00593">
    <property type="entry name" value="TonB_dep_Rec_b-barrel"/>
    <property type="match status" value="1"/>
</dbReference>
<evidence type="ECO:0000256" key="5">
    <source>
        <dbReference type="ARBA" id="ARBA00022692"/>
    </source>
</evidence>
<evidence type="ECO:0000256" key="1">
    <source>
        <dbReference type="ARBA" id="ARBA00004571"/>
    </source>
</evidence>
<dbReference type="InterPro" id="IPR039426">
    <property type="entry name" value="TonB-dep_rcpt-like"/>
</dbReference>
<evidence type="ECO:0000256" key="10">
    <source>
        <dbReference type="PROSITE-ProRule" id="PRU01360"/>
    </source>
</evidence>
<evidence type="ECO:0000256" key="3">
    <source>
        <dbReference type="ARBA" id="ARBA00022448"/>
    </source>
</evidence>
<keyword evidence="16" id="KW-1185">Reference proteome</keyword>
<proteinExistence type="inferred from homology"/>
<dbReference type="PANTHER" id="PTHR47234">
    <property type="match status" value="1"/>
</dbReference>
<dbReference type="InterPro" id="IPR012910">
    <property type="entry name" value="Plug_dom"/>
</dbReference>
<keyword evidence="5 10" id="KW-0812">Transmembrane</keyword>
<keyword evidence="8 15" id="KW-0675">Receptor</keyword>
<feature type="domain" description="TonB-dependent receptor plug" evidence="14">
    <location>
        <begin position="81"/>
        <end position="202"/>
    </location>
</feature>
<keyword evidence="9 10" id="KW-0998">Cell outer membrane</keyword>
<dbReference type="Pfam" id="PF07715">
    <property type="entry name" value="Plug"/>
    <property type="match status" value="1"/>
</dbReference>
<comment type="caution">
    <text evidence="15">The sequence shown here is derived from an EMBL/GenBank/DDBJ whole genome shotgun (WGS) entry which is preliminary data.</text>
</comment>
<dbReference type="CDD" id="cd01347">
    <property type="entry name" value="ligand_gated_channel"/>
    <property type="match status" value="1"/>
</dbReference>
<gene>
    <name evidence="15" type="ORF">IP91_04250</name>
</gene>
<dbReference type="Proteomes" id="UP000318431">
    <property type="component" value="Unassembled WGS sequence"/>
</dbReference>
<keyword evidence="4 10" id="KW-1134">Transmembrane beta strand</keyword>
<dbReference type="EMBL" id="VLLB01000009">
    <property type="protein sequence ID" value="TWI62141.1"/>
    <property type="molecule type" value="Genomic_DNA"/>
</dbReference>
<evidence type="ECO:0000256" key="4">
    <source>
        <dbReference type="ARBA" id="ARBA00022452"/>
    </source>
</evidence>
<name>A0A562QZ94_9BURK</name>
<evidence type="ECO:0000256" key="2">
    <source>
        <dbReference type="ARBA" id="ARBA00009810"/>
    </source>
</evidence>
<sequence length="826" mass="87606">MAVQICDNLKIALSASTVVPIKSPFCLSENAVSTLRLAVLSALYGSTALAFSPAVLAQATTAEPMQSVSVVGSRRITSSATDTVVPVDVIPMTAAAERGGQFDLSQTLTNISPSFNSTRQSGADGADLIDSAALRGLGSDQTLVLVNGKRRHSTALVNLFGARNRGNTGTDLNAIPMLAIKDVQVLRDGAAAQYGSDAIAGVMDIGLKKSLGCEAVAGYGQYSAGDGENYLASAYCGIALGGGVVGITAEYLDRGRSDRSEPDNPRIIGDSKTKNKTLYVNGEIPTGAFNNTGRLYFTGGLQKRDASSAAFGRGGIGSDDIPSRNSAAMYPDGFVPFINGELDDRYATVGHRAQLGEWNADLSQTYGYNRLRYDIANTLNASIANADLLGGGKGISPNSFDAGGFSFEQWTTNLDFSRYFNGIVGKGLNVAFGAEYRVEKYKIFAGEPGSYIDADGVGEGGNAGSQGFPGFQPGDETNARRHSSAVYLDTEADLTDAAKLQAAVRWENYSDFGSTWTGKLAGSYRLTPTALLRGSASTGFRAPSLQQRYFSSTFTDFIGGVPTDVVLAPNGGAVANLAGIPPLKEEKSTSFTLGATWTPLENVSVTADLYQIRIRDRIVLSGRFDADNYPELAARLSTLGVGQAQFFVNSVDTKTRGIDLTASHRGTLLGNRLTTFLAANFSKTEVEDIHAPASLSGYEDVLLSERERLFIEQGGPRRKVTLGFDYITGPVETDFKIIHFGPQTLGTFSGTAAGVPNLHYEAKTSADLAFTYTVNPNVKITAGGNNLFNAKPTAQNADETDNGFKYDSVQFGLNGTSYFARLHVKF</sequence>
<evidence type="ECO:0000259" key="14">
    <source>
        <dbReference type="Pfam" id="PF07715"/>
    </source>
</evidence>
<dbReference type="PANTHER" id="PTHR47234:SF3">
    <property type="entry name" value="SECRETIN_TONB SHORT N-TERMINAL DOMAIN-CONTAINING PROTEIN"/>
    <property type="match status" value="1"/>
</dbReference>
<comment type="subcellular location">
    <subcellularLocation>
        <location evidence="1 10">Cell outer membrane</location>
        <topology evidence="1 10">Multi-pass membrane protein</topology>
    </subcellularLocation>
</comment>
<dbReference type="InterPro" id="IPR000531">
    <property type="entry name" value="Beta-barrel_TonB"/>
</dbReference>
<evidence type="ECO:0000256" key="6">
    <source>
        <dbReference type="ARBA" id="ARBA00023077"/>
    </source>
</evidence>
<dbReference type="InterPro" id="IPR036942">
    <property type="entry name" value="Beta-barrel_TonB_sf"/>
</dbReference>
<accession>A0A562QZ94</accession>
<evidence type="ECO:0000256" key="12">
    <source>
        <dbReference type="SAM" id="MobiDB-lite"/>
    </source>
</evidence>